<dbReference type="EMBL" id="MNCJ02000330">
    <property type="protein sequence ID" value="KAF5766080.1"/>
    <property type="molecule type" value="Genomic_DNA"/>
</dbReference>
<keyword evidence="2" id="KW-1185">Reference proteome</keyword>
<dbReference type="Proteomes" id="UP000215914">
    <property type="component" value="Unassembled WGS sequence"/>
</dbReference>
<accession>A0A9K3E2V9</accession>
<comment type="caution">
    <text evidence="1">The sequence shown here is derived from an EMBL/GenBank/DDBJ whole genome shotgun (WGS) entry which is preliminary data.</text>
</comment>
<reference evidence="1" key="2">
    <citation type="submission" date="2020-06" db="EMBL/GenBank/DDBJ databases">
        <title>Helianthus annuus Genome sequencing and assembly Release 2.</title>
        <authorList>
            <person name="Gouzy J."/>
            <person name="Langlade N."/>
            <person name="Munos S."/>
        </authorList>
    </citation>
    <scope>NUCLEOTIDE SEQUENCE</scope>
    <source>
        <tissue evidence="1">Leaves</tissue>
    </source>
</reference>
<protein>
    <submittedName>
        <fullName evidence="1">Uncharacterized protein</fullName>
    </submittedName>
</protein>
<proteinExistence type="predicted"/>
<name>A0A9K3E2V9_HELAN</name>
<organism evidence="1 2">
    <name type="scientific">Helianthus annuus</name>
    <name type="common">Common sunflower</name>
    <dbReference type="NCBI Taxonomy" id="4232"/>
    <lineage>
        <taxon>Eukaryota</taxon>
        <taxon>Viridiplantae</taxon>
        <taxon>Streptophyta</taxon>
        <taxon>Embryophyta</taxon>
        <taxon>Tracheophyta</taxon>
        <taxon>Spermatophyta</taxon>
        <taxon>Magnoliopsida</taxon>
        <taxon>eudicotyledons</taxon>
        <taxon>Gunneridae</taxon>
        <taxon>Pentapetalae</taxon>
        <taxon>asterids</taxon>
        <taxon>campanulids</taxon>
        <taxon>Asterales</taxon>
        <taxon>Asteraceae</taxon>
        <taxon>Asteroideae</taxon>
        <taxon>Heliantheae alliance</taxon>
        <taxon>Heliantheae</taxon>
        <taxon>Helianthus</taxon>
    </lineage>
</organism>
<reference evidence="1" key="1">
    <citation type="journal article" date="2017" name="Nature">
        <title>The sunflower genome provides insights into oil metabolism, flowering and Asterid evolution.</title>
        <authorList>
            <person name="Badouin H."/>
            <person name="Gouzy J."/>
            <person name="Grassa C.J."/>
            <person name="Murat F."/>
            <person name="Staton S.E."/>
            <person name="Cottret L."/>
            <person name="Lelandais-Briere C."/>
            <person name="Owens G.L."/>
            <person name="Carrere S."/>
            <person name="Mayjonade B."/>
            <person name="Legrand L."/>
            <person name="Gill N."/>
            <person name="Kane N.C."/>
            <person name="Bowers J.E."/>
            <person name="Hubner S."/>
            <person name="Bellec A."/>
            <person name="Berard A."/>
            <person name="Berges H."/>
            <person name="Blanchet N."/>
            <person name="Boniface M.C."/>
            <person name="Brunel D."/>
            <person name="Catrice O."/>
            <person name="Chaidir N."/>
            <person name="Claudel C."/>
            <person name="Donnadieu C."/>
            <person name="Faraut T."/>
            <person name="Fievet G."/>
            <person name="Helmstetter N."/>
            <person name="King M."/>
            <person name="Knapp S.J."/>
            <person name="Lai Z."/>
            <person name="Le Paslier M.C."/>
            <person name="Lippi Y."/>
            <person name="Lorenzon L."/>
            <person name="Mandel J.R."/>
            <person name="Marage G."/>
            <person name="Marchand G."/>
            <person name="Marquand E."/>
            <person name="Bret-Mestries E."/>
            <person name="Morien E."/>
            <person name="Nambeesan S."/>
            <person name="Nguyen T."/>
            <person name="Pegot-Espagnet P."/>
            <person name="Pouilly N."/>
            <person name="Raftis F."/>
            <person name="Sallet E."/>
            <person name="Schiex T."/>
            <person name="Thomas J."/>
            <person name="Vandecasteele C."/>
            <person name="Vares D."/>
            <person name="Vear F."/>
            <person name="Vautrin S."/>
            <person name="Crespi M."/>
            <person name="Mangin B."/>
            <person name="Burke J.M."/>
            <person name="Salse J."/>
            <person name="Munos S."/>
            <person name="Vincourt P."/>
            <person name="Rieseberg L.H."/>
            <person name="Langlade N.B."/>
        </authorList>
    </citation>
    <scope>NUCLEOTIDE SEQUENCE</scope>
    <source>
        <tissue evidence="1">Leaves</tissue>
    </source>
</reference>
<evidence type="ECO:0000313" key="1">
    <source>
        <dbReference type="EMBL" id="KAF5766080.1"/>
    </source>
</evidence>
<gene>
    <name evidence="1" type="ORF">HanXRQr2_Chr15g0711151</name>
</gene>
<evidence type="ECO:0000313" key="2">
    <source>
        <dbReference type="Proteomes" id="UP000215914"/>
    </source>
</evidence>
<dbReference type="Gramene" id="mRNA:HanXRQr2_Chr15g0711151">
    <property type="protein sequence ID" value="mRNA:HanXRQr2_Chr15g0711151"/>
    <property type="gene ID" value="HanXRQr2_Chr15g0711151"/>
</dbReference>
<sequence length="184" mass="20890">MLWTTAIMADRQRLETYQYMNTISGGLKRLHHEMNFTTSIERTLDLISLRSKVPWFFFSKIDIQQTIVEDINLVCYSNQVMAVSVAKLCKPICSFSCAFVRFSYPIHTISSQQLLEQSIKSAIEAKSCQIAEHSSQTFTTNIDPKSLTRSYNVLSLLGLAITLSAHTFTSFLSPCKAPILYLYP</sequence>
<dbReference type="AlphaFoldDB" id="A0A9K3E2V9"/>